<name>A0A135RMY9_9PEZI</name>
<comment type="caution">
    <text evidence="11">The sequence shown here is derived from an EMBL/GenBank/DDBJ whole genome shotgun (WGS) entry which is preliminary data.</text>
</comment>
<organism evidence="11 12">
    <name type="scientific">Colletotrichum simmondsii</name>
    <dbReference type="NCBI Taxonomy" id="703756"/>
    <lineage>
        <taxon>Eukaryota</taxon>
        <taxon>Fungi</taxon>
        <taxon>Dikarya</taxon>
        <taxon>Ascomycota</taxon>
        <taxon>Pezizomycotina</taxon>
        <taxon>Sordariomycetes</taxon>
        <taxon>Hypocreomycetidae</taxon>
        <taxon>Glomerellales</taxon>
        <taxon>Glomerellaceae</taxon>
        <taxon>Colletotrichum</taxon>
        <taxon>Colletotrichum acutatum species complex</taxon>
    </lineage>
</organism>
<dbReference type="EMBL" id="JFBX01000924">
    <property type="protein sequence ID" value="KXH25073.1"/>
    <property type="molecule type" value="Genomic_DNA"/>
</dbReference>
<evidence type="ECO:0000259" key="9">
    <source>
        <dbReference type="Pfam" id="PF12359"/>
    </source>
</evidence>
<comment type="catalytic activity">
    <reaction evidence="1">
        <text>Thiol-dependent hydrolysis of ester, thioester, amide, peptide and isopeptide bonds formed by the C-terminal Gly of ubiquitin (a 76-residue protein attached to proteins as an intracellular targeting signal).</text>
        <dbReference type="EC" id="3.4.19.12"/>
    </reaction>
</comment>
<feature type="compositionally biased region" description="Basic and acidic residues" evidence="7">
    <location>
        <begin position="183"/>
        <end position="204"/>
    </location>
</feature>
<dbReference type="Pfam" id="PF20255">
    <property type="entry name" value="DUF6606"/>
    <property type="match status" value="1"/>
</dbReference>
<evidence type="ECO:0000256" key="4">
    <source>
        <dbReference type="ARBA" id="ARBA00022786"/>
    </source>
</evidence>
<dbReference type="Pfam" id="PF12340">
    <property type="entry name" value="DUF3638"/>
    <property type="match status" value="1"/>
</dbReference>
<feature type="domain" description="DUF3638" evidence="8">
    <location>
        <begin position="2023"/>
        <end position="2244"/>
    </location>
</feature>
<sequence>MAPVSSNNPDQMSRGILEYLYHHLFLPSKLPNTDDSSQKNDTALLGFLLLSLERFLPGRQDVKTVKASIAMLKSLQASKTSQGYLKDTNVLEVFQSLSAQAPVAVLHITEQNAGVLIGRTANSVRFEVFELSPTNEAVTSNRGRLIRRFPATAVEITRADFDTEPFRFVVAKTLAKMSQQTVRETKQTARKSEREQWQEESRETTDPRIVTELFACMLRGCGKEVVSKGICKNTRDEVMWKDSKEPPWRRSSLWLLLRVALQLSMTRLSGDGHNTYKEFMAFLMAQALNAANQLGKTDSNILHTMSSKVSRRLSKLRSPSSGPWLLAIQQIVTETAVTINKRWTFIRDKSAPPLKLEELSSFKSKDNTDHLLKEMDAFLASISRRSTSTRSLGFHPVSRLSALTQSQLPAITECDSAQLSYHLIEIESWVAANLQRWTDHHMAKTDSPVRDLKRLIETYHQKASEYYFGHPEGVSRMVLTIGELWRAVDATSVSELPLLARYEPQIPTVVFQALLLGSEQEMQRLKNLEDYIVERNRVAKEWSFPSIFCSFGKPGSFAVEFFNTSARLQQLKHEIEEDAMDKRQQKRNEFQNRKLEYANLMQKHAAMECDVATKREDGARVSFHPSSCRRCSLETKAKALAVFVHEWPLPEIELEAQATVFEMTAPPTFTWWRDVTIFLINDVLLSEPQSSENPQTFYSLKEYQPLKPWYSATQQSRIQLRSATKPNAVIHRRAMPIWECVESQVCLNSGLLYRYFDGKLNSFSFELAPSERLCGLCTFKLPDRATTLNRFLLRTWKTPNGQTPNEVLASQHECPEWMSLSEFKALASLPYGNNIQWMNILVQLAMPKVDFNRPETALFLLQISLQVGPASSEVTRFAHRRLRDSEFGRQMLEHLTKCLWRVKENWEAYVALWCFTFLAARALPLVSEDLSLAFLDFLTQSRGISHEWVKALLKRAEGTSNDEQRKDFLKAALSIALVCADSFNVHDGYLPRILHDPGQASILVECSIIINENAQLSQVDGGVLQQNLFERWRYTMYRARPILVQQNASGEPFISDAIHRHWHQFKPESPWVLSGGTDCWYQTTMANLKVQLDILTGELLVNGVPLSRLPEGYEDHLDYRRLFKGLSLHVMPSMYPGMAFCTTQSLHGYGIHFGRQGRDILIHLENDRGSFELIPPRVFTGLIPDYFVDDYAHWYNNDTGSVEFCLLRDPFPIESDKLDKWHLEPHAGSWKLHQNNRLLVLSPSSGLAKRIAGILGYLETPLSIHMLYDAVLSCLEIKVPRLQMQFVLKDGESIIRSQQYQDMHIDNDQSVGTLVGFKSKLVLRSDRNPPKRVLIVPEGELEFKRQGGDTVHDHISVSIAHGTCRRVQAYRMDELLGRLVADTKFESKLYLAYLHALTSSCLPDPFIGQQGTEEALEILSSASARAPTALSPISCRILSLIAALAPRRRYHPEGSKMMQNAMWSSHLSLSTQDDRFLKITDDIFQRFSETRFLYPDNEAWPVRPVHTTAELAQRAISRSVGRQEPKFGVGSNDTGNDELYHSRDITWSDRAVRASEIANRAFHQHQCLFQPVAGGLALHLYNLMAVGKLANHGGIPSKRELEYDSMWLQKPGNFISSHWCQLHYAFRGNQHWLHPMELTVWISTIAYSAEYDDQLTQALLLMATSPVVAAAPLPWSDSHDLSKGYTLQFDVLEAAAANHSAKAKQTDAKSQTRLARSERKVGDQLKREYGKDKKRAILIFRDGLGRQWPCQAPKQPNDYHMEAYIDVPRAMRSILSPWKTWWANKNFKEYLEGFVDILKRVSVEALMAQDHVTASANPKTNRRKGPMSATDSFHCSAPDTFPVSVPALEDLVEKLGAEGEESEKLTQVVGFLESRAIHEYERHYLSDMRQSLSRSKDYGDNGFVQGHTNIVLLQQHLARCETRYSLIYNSLSEAIQASSKSGPSSPEDVVNAILFETGYLPKITPTFFLLQLKKSNWSKLSMAWKDAIIEHGLAVTALQRAKRLVRVHKNPVDLLRELENKGHQGWSPHEYPEWLLLECESDIMIRQVQQQIAREMIQPPGNNNAVMQLNMGEGKSSVIVPMASAALGDGSKLVRVIVAKAQAKQMYQMLVSKISGLLDRPVYQLPYCRDVPIDVSRIAAIHQLMIKCQKEGGVLLVQPEHLLSLQLMELELALNKQSLLAEHMMMIRRLFEDSSRDIVDESDENFGVKFELIYTLGQQQEIDHSPTRWIVAQEVLGLVRHFGARVKLGLPDSIDFDDRYKERFPKIRILRPDAADAIIDRAADFICETGMPGFPISHQPPAIRNAVRTYITQWTLSSAEIEEVELSRFWGESTMRSILLLRGLFAGGILAFALARKQWRVHYGLDPAREKKTRLAVPYKAKDCPTPRSEFSHPDIVIVLTCLSYYYGGLDDQALFESLELLLRSDNADLQYQAWVQTAPTLPESCRQIKGINLRDRTYCTSAIFPHLRYSKAAIDYYLCRVVFVKECKEFPHKLSASGWDLGKKKAFPTTGFSGTNDSRYILPLNIKQLDLPEQSHTNALVLKYLLRPENRIVVMKEETKANTFDSQSLLEMMQTMRPKPRVILDVGAQVLDLTNAEMARTWLGQYGSDENTQAAIFFNESDELVVLDRSGKTEALQVSPFADQLERCLVFLDEAHTRGTDLRLPADCQAAVTLGAHITKDRLVQACMRMRKLGKGQSVVFFISREIEQKIGLLRGRTGSSSDEITVSDVLCWAITETCNDLRRAVPLWLTQGLRCARQQPLWNELTACEDVTSRLECAERFMEDEAQSIERRYCPRQADCDISSMIDDVDVRFAAEFRRRCHEFGLTELRNASFSEEQERELSPETEQEPQVAKPLRAKPSAHRIHPGLKDFIVNGLYPKLPFTPAFMTLASTSAAIQFDVSEFSKAILATEDFAKTLDDPLDTGGYSDCFQKPVQWILSTRRDNKILIVSAYEAQQLLPAIEQSQHVTLHLYSPRVNFGYDSLDNLDLYSISETTARQKISRHIISRLNQFAGQLYISSFDDYVLLCDSLGLTWKPINDHIMLEEDGFIPPNLYEGEVVNKSGFSKSPVRFMKILMGKIRQDSEHIESTHVGRILDGARLLESDFGK</sequence>
<dbReference type="InterPro" id="IPR022105">
    <property type="entry name" value="DUF3645"/>
</dbReference>
<evidence type="ECO:0000313" key="12">
    <source>
        <dbReference type="Proteomes" id="UP000070328"/>
    </source>
</evidence>
<feature type="compositionally biased region" description="Acidic residues" evidence="7">
    <location>
        <begin position="2838"/>
        <end position="2850"/>
    </location>
</feature>
<evidence type="ECO:0000256" key="2">
    <source>
        <dbReference type="ARBA" id="ARBA00012759"/>
    </source>
</evidence>
<evidence type="ECO:0000256" key="5">
    <source>
        <dbReference type="ARBA" id="ARBA00022801"/>
    </source>
</evidence>
<evidence type="ECO:0000256" key="3">
    <source>
        <dbReference type="ARBA" id="ARBA00022670"/>
    </source>
</evidence>
<dbReference type="InterPro" id="IPR051346">
    <property type="entry name" value="OTU_Deubiquitinase"/>
</dbReference>
<feature type="domain" description="DUF6606" evidence="10">
    <location>
        <begin position="20"/>
        <end position="288"/>
    </location>
</feature>
<reference evidence="11 12" key="1">
    <citation type="submission" date="2014-02" db="EMBL/GenBank/DDBJ databases">
        <title>The genome sequence of Colletotrichum simmondsii CBS122122.</title>
        <authorList>
            <person name="Baroncelli R."/>
            <person name="Thon M.R."/>
        </authorList>
    </citation>
    <scope>NUCLEOTIDE SEQUENCE [LARGE SCALE GENOMIC DNA]</scope>
    <source>
        <strain evidence="11 12">CBS122122</strain>
    </source>
</reference>
<evidence type="ECO:0000259" key="10">
    <source>
        <dbReference type="Pfam" id="PF20255"/>
    </source>
</evidence>
<dbReference type="GO" id="GO:0006508">
    <property type="term" value="P:proteolysis"/>
    <property type="evidence" value="ECO:0007669"/>
    <property type="project" value="UniProtKB-KW"/>
</dbReference>
<evidence type="ECO:0000259" key="8">
    <source>
        <dbReference type="Pfam" id="PF12340"/>
    </source>
</evidence>
<evidence type="ECO:0000256" key="1">
    <source>
        <dbReference type="ARBA" id="ARBA00000707"/>
    </source>
</evidence>
<dbReference type="InterPro" id="IPR046541">
    <property type="entry name" value="DUF6606"/>
</dbReference>
<dbReference type="OrthoDB" id="3182339at2759"/>
<dbReference type="GO" id="GO:0004843">
    <property type="term" value="F:cysteine-type deubiquitinase activity"/>
    <property type="evidence" value="ECO:0007669"/>
    <property type="project" value="UniProtKB-EC"/>
</dbReference>
<dbReference type="PANTHER" id="PTHR13367">
    <property type="entry name" value="UBIQUITIN THIOESTERASE"/>
    <property type="match status" value="1"/>
</dbReference>
<protein>
    <recommendedName>
        <fullName evidence="2">ubiquitinyl hydrolase 1</fullName>
        <ecNumber evidence="2">3.4.19.12</ecNumber>
    </recommendedName>
</protein>
<feature type="domain" description="DUF3645" evidence="9">
    <location>
        <begin position="2369"/>
        <end position="2401"/>
    </location>
</feature>
<evidence type="ECO:0000256" key="7">
    <source>
        <dbReference type="SAM" id="MobiDB-lite"/>
    </source>
</evidence>
<dbReference type="InterPro" id="IPR022099">
    <property type="entry name" value="DUF3638"/>
</dbReference>
<proteinExistence type="predicted"/>
<gene>
    <name evidence="11" type="ORF">CSIM01_12989</name>
</gene>
<feature type="region of interest" description="Disordered" evidence="7">
    <location>
        <begin position="2837"/>
        <end position="2860"/>
    </location>
</feature>
<evidence type="ECO:0000256" key="6">
    <source>
        <dbReference type="ARBA" id="ARBA00022807"/>
    </source>
</evidence>
<keyword evidence="3" id="KW-0645">Protease</keyword>
<dbReference type="Proteomes" id="UP000070328">
    <property type="component" value="Unassembled WGS sequence"/>
</dbReference>
<keyword evidence="6" id="KW-0788">Thiol protease</keyword>
<keyword evidence="12" id="KW-1185">Reference proteome</keyword>
<keyword evidence="5" id="KW-0378">Hydrolase</keyword>
<dbReference type="EC" id="3.4.19.12" evidence="2"/>
<accession>A0A135RMY9</accession>
<keyword evidence="4" id="KW-0833">Ubl conjugation pathway</keyword>
<dbReference type="Pfam" id="PF12359">
    <property type="entry name" value="DUF3645"/>
    <property type="match status" value="1"/>
</dbReference>
<dbReference type="PANTHER" id="PTHR13367:SF34">
    <property type="match status" value="1"/>
</dbReference>
<feature type="region of interest" description="Disordered" evidence="7">
    <location>
        <begin position="181"/>
        <end position="204"/>
    </location>
</feature>
<evidence type="ECO:0000313" key="11">
    <source>
        <dbReference type="EMBL" id="KXH25073.1"/>
    </source>
</evidence>